<dbReference type="Proteomes" id="UP000003195">
    <property type="component" value="Unassembled WGS sequence"/>
</dbReference>
<keyword evidence="6 10" id="KW-0328">Glycosyltransferase</keyword>
<evidence type="ECO:0000256" key="7">
    <source>
        <dbReference type="ARBA" id="ARBA00022679"/>
    </source>
</evidence>
<dbReference type="PANTHER" id="PTHR43463">
    <property type="entry name" value="NICOTINATE-NUCLEOTIDE--DIMETHYLBENZIMIDAZOLE PHOSPHORIBOSYLTRANSFERASE"/>
    <property type="match status" value="1"/>
</dbReference>
<evidence type="ECO:0000256" key="3">
    <source>
        <dbReference type="ARBA" id="ARBA00011991"/>
    </source>
</evidence>
<keyword evidence="11" id="KW-1185">Reference proteome</keyword>
<comment type="caution">
    <text evidence="10">The sequence shown here is derived from an EMBL/GenBank/DDBJ whole genome shotgun (WGS) entry which is preliminary data.</text>
</comment>
<dbReference type="STRING" id="706434.HMPREF9429_01684"/>
<dbReference type="eggNOG" id="COG2038">
    <property type="taxonomic scope" value="Bacteria"/>
</dbReference>
<keyword evidence="5" id="KW-0169">Cobalamin biosynthesis</keyword>
<evidence type="ECO:0000256" key="9">
    <source>
        <dbReference type="ARBA" id="ARBA00047340"/>
    </source>
</evidence>
<evidence type="ECO:0000256" key="8">
    <source>
        <dbReference type="ARBA" id="ARBA00030686"/>
    </source>
</evidence>
<dbReference type="InterPro" id="IPR023195">
    <property type="entry name" value="Nict_dMeBzImd_PRibTrfase_N"/>
</dbReference>
<dbReference type="UniPathway" id="UPA00061">
    <property type="reaction ID" value="UER00516"/>
</dbReference>
<evidence type="ECO:0000313" key="10">
    <source>
        <dbReference type="EMBL" id="EFQ03478.1"/>
    </source>
</evidence>
<dbReference type="HOGENOM" id="CLU_002982_0_0_9"/>
<dbReference type="GO" id="GO:0008939">
    <property type="term" value="F:nicotinate-nucleotide-dimethylbenzimidazole phosphoribosyltransferase activity"/>
    <property type="evidence" value="ECO:0007669"/>
    <property type="project" value="UniProtKB-EC"/>
</dbReference>
<keyword evidence="7 10" id="KW-0808">Transferase</keyword>
<dbReference type="Gene3D" id="1.10.1610.10">
    <property type="match status" value="1"/>
</dbReference>
<reference evidence="10 11" key="1">
    <citation type="submission" date="2010-08" db="EMBL/GenBank/DDBJ databases">
        <authorList>
            <person name="Weinstock G."/>
            <person name="Sodergren E."/>
            <person name="Clifton S."/>
            <person name="Fulton L."/>
            <person name="Fulton B."/>
            <person name="Courtney L."/>
            <person name="Fronick C."/>
            <person name="Harrison M."/>
            <person name="Strong C."/>
            <person name="Farmer C."/>
            <person name="Delahaunty K."/>
            <person name="Markovic C."/>
            <person name="Hall O."/>
            <person name="Minx P."/>
            <person name="Tomlinson C."/>
            <person name="Mitreva M."/>
            <person name="Hou S."/>
            <person name="Chen J."/>
            <person name="Wollam A."/>
            <person name="Pepin K.H."/>
            <person name="Johnson M."/>
            <person name="Bhonagiri V."/>
            <person name="Zhang X."/>
            <person name="Suruliraj S."/>
            <person name="Warren W."/>
            <person name="Chinwalla A."/>
            <person name="Mardis E.R."/>
            <person name="Wilson R.K."/>
        </authorList>
    </citation>
    <scope>NUCLEOTIDE SEQUENCE [LARGE SCALE GENOMIC DNA]</scope>
    <source>
        <strain evidence="10 11">F0359</strain>
    </source>
</reference>
<dbReference type="EC" id="2.4.2.21" evidence="3"/>
<comment type="pathway">
    <text evidence="1">Nucleoside biosynthesis; alpha-ribazole biosynthesis; alpha-ribazole from 5,6-dimethylbenzimidazole: step 1/2.</text>
</comment>
<protein>
    <recommendedName>
        <fullName evidence="4">Nicotinate-nucleotide--dimethylbenzimidazole phosphoribosyltransferase</fullName>
        <ecNumber evidence="3">2.4.2.21</ecNumber>
    </recommendedName>
    <alternativeName>
        <fullName evidence="8">N(1)-alpha-phosphoribosyltransferase</fullName>
    </alternativeName>
</protein>
<evidence type="ECO:0000256" key="1">
    <source>
        <dbReference type="ARBA" id="ARBA00005049"/>
    </source>
</evidence>
<dbReference type="InterPro" id="IPR036087">
    <property type="entry name" value="Nict_dMeBzImd_PRibTrfase_sf"/>
</dbReference>
<dbReference type="RefSeq" id="WP_006943025.1">
    <property type="nucleotide sequence ID" value="NZ_GL538209.1"/>
</dbReference>
<evidence type="ECO:0000313" key="11">
    <source>
        <dbReference type="Proteomes" id="UP000003195"/>
    </source>
</evidence>
<evidence type="ECO:0000256" key="2">
    <source>
        <dbReference type="ARBA" id="ARBA00007110"/>
    </source>
</evidence>
<dbReference type="GO" id="GO:0009236">
    <property type="term" value="P:cobalamin biosynthetic process"/>
    <property type="evidence" value="ECO:0007669"/>
    <property type="project" value="UniProtKB-KW"/>
</dbReference>
<organism evidence="10 11">
    <name type="scientific">Megasphaera micronuciformis F0359</name>
    <dbReference type="NCBI Taxonomy" id="706434"/>
    <lineage>
        <taxon>Bacteria</taxon>
        <taxon>Bacillati</taxon>
        <taxon>Bacillota</taxon>
        <taxon>Negativicutes</taxon>
        <taxon>Veillonellales</taxon>
        <taxon>Veillonellaceae</taxon>
        <taxon>Megasphaera</taxon>
    </lineage>
</organism>
<evidence type="ECO:0000256" key="4">
    <source>
        <dbReference type="ARBA" id="ARBA00015486"/>
    </source>
</evidence>
<dbReference type="InterPro" id="IPR003200">
    <property type="entry name" value="Nict_dMeBzImd_PRibTrfase"/>
</dbReference>
<comment type="similarity">
    <text evidence="2">Belongs to the CobT family.</text>
</comment>
<comment type="catalytic activity">
    <reaction evidence="9">
        <text>5,6-dimethylbenzimidazole + nicotinate beta-D-ribonucleotide = alpha-ribazole 5'-phosphate + nicotinate + H(+)</text>
        <dbReference type="Rhea" id="RHEA:11196"/>
        <dbReference type="ChEBI" id="CHEBI:15378"/>
        <dbReference type="ChEBI" id="CHEBI:15890"/>
        <dbReference type="ChEBI" id="CHEBI:32544"/>
        <dbReference type="ChEBI" id="CHEBI:57502"/>
        <dbReference type="ChEBI" id="CHEBI:57918"/>
        <dbReference type="EC" id="2.4.2.21"/>
    </reaction>
</comment>
<dbReference type="AlphaFoldDB" id="E2ZDY2"/>
<dbReference type="SUPFAM" id="SSF52733">
    <property type="entry name" value="Nicotinate mononucleotide:5,6-dimethylbenzimidazole phosphoribosyltransferase (CobT)"/>
    <property type="match status" value="1"/>
</dbReference>
<accession>E2ZDY2</accession>
<sequence length="342" mass="37380">MTFKEEVEEKLRNLAKPPGSLGLLEQQAKKIFLAWQKTEPDLRPKHIIFAADNGVVWSGAAVQLPEITYLQTRNMVDGLAAISCFCDYNRIPYEVVDVGIDSPDAVGLNYKIRQGTRNFSVEPAMTEAEVKRAVEVGRERVSFAAHMGYNLLSFGEMGIGNTTTSAAVLTALAPDYASLIAGYGSAKGNYRLLRHKEELISEAMEQYGSLMFGPIDVLRYVGGFDLAAITGAMLACAERRIPFYVDGFITAVALVCAVKIRDDVRDYALLSHLSREAGMTLALRIIDMDESEIPLHCGFSLGEGTGAVLAVSLMQSLMYAIGHMGTLDEVNKNAKRRRKGGV</sequence>
<proteinExistence type="inferred from homology"/>
<dbReference type="OrthoDB" id="9781491at2"/>
<gene>
    <name evidence="10" type="ORF">HMPREF9429_01684</name>
</gene>
<dbReference type="CDD" id="cd02439">
    <property type="entry name" value="DMB-PRT_CobT"/>
    <property type="match status" value="1"/>
</dbReference>
<evidence type="ECO:0000256" key="5">
    <source>
        <dbReference type="ARBA" id="ARBA00022573"/>
    </source>
</evidence>
<dbReference type="PANTHER" id="PTHR43463:SF1">
    <property type="entry name" value="NICOTINATE-NUCLEOTIDE--DIMETHYLBENZIMIDAZOLE PHOSPHORIBOSYLTRANSFERASE"/>
    <property type="match status" value="1"/>
</dbReference>
<evidence type="ECO:0000256" key="6">
    <source>
        <dbReference type="ARBA" id="ARBA00022676"/>
    </source>
</evidence>
<dbReference type="Gene3D" id="3.40.50.10210">
    <property type="match status" value="1"/>
</dbReference>
<dbReference type="Pfam" id="PF02277">
    <property type="entry name" value="DBI_PRT"/>
    <property type="match status" value="1"/>
</dbReference>
<dbReference type="EMBL" id="AECS01000040">
    <property type="protein sequence ID" value="EFQ03478.1"/>
    <property type="molecule type" value="Genomic_DNA"/>
</dbReference>
<name>E2ZDY2_9FIRM</name>